<dbReference type="PROSITE" id="PS50181">
    <property type="entry name" value="FBOX"/>
    <property type="match status" value="1"/>
</dbReference>
<dbReference type="InterPro" id="IPR032675">
    <property type="entry name" value="LRR_dom_sf"/>
</dbReference>
<dbReference type="Gene3D" id="1.20.1280.50">
    <property type="match status" value="1"/>
</dbReference>
<protein>
    <recommendedName>
        <fullName evidence="1">F-box domain-containing protein</fullName>
    </recommendedName>
</protein>
<accession>A0AAN9HX91</accession>
<name>A0AAN9HX91_CROPI</name>
<dbReference type="EMBL" id="JAYWIO010000006">
    <property type="protein sequence ID" value="KAK7255775.1"/>
    <property type="molecule type" value="Genomic_DNA"/>
</dbReference>
<organism evidence="2 3">
    <name type="scientific">Crotalaria pallida</name>
    <name type="common">Smooth rattlebox</name>
    <name type="synonym">Crotalaria striata</name>
    <dbReference type="NCBI Taxonomy" id="3830"/>
    <lineage>
        <taxon>Eukaryota</taxon>
        <taxon>Viridiplantae</taxon>
        <taxon>Streptophyta</taxon>
        <taxon>Embryophyta</taxon>
        <taxon>Tracheophyta</taxon>
        <taxon>Spermatophyta</taxon>
        <taxon>Magnoliopsida</taxon>
        <taxon>eudicotyledons</taxon>
        <taxon>Gunneridae</taxon>
        <taxon>Pentapetalae</taxon>
        <taxon>rosids</taxon>
        <taxon>fabids</taxon>
        <taxon>Fabales</taxon>
        <taxon>Fabaceae</taxon>
        <taxon>Papilionoideae</taxon>
        <taxon>50 kb inversion clade</taxon>
        <taxon>genistoids sensu lato</taxon>
        <taxon>core genistoids</taxon>
        <taxon>Crotalarieae</taxon>
        <taxon>Crotalaria</taxon>
    </lineage>
</organism>
<comment type="caution">
    <text evidence="2">The sequence shown here is derived from an EMBL/GenBank/DDBJ whole genome shotgun (WGS) entry which is preliminary data.</text>
</comment>
<dbReference type="Pfam" id="PF12937">
    <property type="entry name" value="F-box-like"/>
    <property type="match status" value="1"/>
</dbReference>
<dbReference type="PANTHER" id="PTHR38926:SF10">
    <property type="entry name" value="F-BOX DOMAIN-CONTAINING PROTEIN"/>
    <property type="match status" value="1"/>
</dbReference>
<keyword evidence="3" id="KW-1185">Reference proteome</keyword>
<dbReference type="Proteomes" id="UP001372338">
    <property type="component" value="Unassembled WGS sequence"/>
</dbReference>
<proteinExistence type="predicted"/>
<feature type="domain" description="F-box" evidence="1">
    <location>
        <begin position="9"/>
        <end position="55"/>
    </location>
</feature>
<sequence length="302" mass="34826">MKRTNIVATKSFQDLCPDILVRIFMTLNVVNLVVVSMVCKSWNVASRDATLWYKINLTRMSSPWFNIPKILNAWSDRYLRARMARFLKYVLHLSNSKTNCLIFNSYVQLNDKLLILAAQRTPNLKRLVLSESGHLSKRGIDLAMASWGGLQSITITSMLKDNHFFSAMGKVCKNITEVKFTCSFEEHHADDLIKYTPGLKALSIRNQMVNRDALFRVLDCLQHLEVVNVCHSLFWDTTSDLEGCDIYVHHKNLHVSWLGKIISCEKKICIMCNKVSNNTMREQPYDPLEELWSQDEIPSLSY</sequence>
<dbReference type="Gene3D" id="3.80.10.10">
    <property type="entry name" value="Ribonuclease Inhibitor"/>
    <property type="match status" value="1"/>
</dbReference>
<gene>
    <name evidence="2" type="ORF">RIF29_29194</name>
</gene>
<dbReference type="InterPro" id="IPR036047">
    <property type="entry name" value="F-box-like_dom_sf"/>
</dbReference>
<evidence type="ECO:0000313" key="2">
    <source>
        <dbReference type="EMBL" id="KAK7255775.1"/>
    </source>
</evidence>
<dbReference type="SUPFAM" id="SSF81383">
    <property type="entry name" value="F-box domain"/>
    <property type="match status" value="1"/>
</dbReference>
<evidence type="ECO:0000259" key="1">
    <source>
        <dbReference type="PROSITE" id="PS50181"/>
    </source>
</evidence>
<dbReference type="SUPFAM" id="SSF52047">
    <property type="entry name" value="RNI-like"/>
    <property type="match status" value="1"/>
</dbReference>
<reference evidence="2 3" key="1">
    <citation type="submission" date="2024-01" db="EMBL/GenBank/DDBJ databases">
        <title>The genomes of 5 underutilized Papilionoideae crops provide insights into root nodulation and disease resistanc.</title>
        <authorList>
            <person name="Yuan L."/>
        </authorList>
    </citation>
    <scope>NUCLEOTIDE SEQUENCE [LARGE SCALE GENOMIC DNA]</scope>
    <source>
        <strain evidence="2">ZHUSHIDOU_FW_LH</strain>
        <tissue evidence="2">Leaf</tissue>
    </source>
</reference>
<dbReference type="AlphaFoldDB" id="A0AAN9HX91"/>
<evidence type="ECO:0000313" key="3">
    <source>
        <dbReference type="Proteomes" id="UP001372338"/>
    </source>
</evidence>
<dbReference type="PANTHER" id="PTHR38926">
    <property type="entry name" value="F-BOX DOMAIN CONTAINING PROTEIN, EXPRESSED"/>
    <property type="match status" value="1"/>
</dbReference>
<dbReference type="SMART" id="SM00256">
    <property type="entry name" value="FBOX"/>
    <property type="match status" value="1"/>
</dbReference>
<dbReference type="InterPro" id="IPR001810">
    <property type="entry name" value="F-box_dom"/>
</dbReference>